<evidence type="ECO:0000256" key="4">
    <source>
        <dbReference type="ARBA" id="ARBA00023163"/>
    </source>
</evidence>
<dbReference type="GO" id="GO:0005634">
    <property type="term" value="C:nucleus"/>
    <property type="evidence" value="ECO:0007669"/>
    <property type="project" value="UniProtKB-SubCell"/>
</dbReference>
<keyword evidence="5" id="KW-0539">Nucleus</keyword>
<dbReference type="InterPro" id="IPR003340">
    <property type="entry name" value="B3_DNA-bd"/>
</dbReference>
<evidence type="ECO:0000256" key="6">
    <source>
        <dbReference type="SAM" id="MobiDB-lite"/>
    </source>
</evidence>
<dbReference type="InterPro" id="IPR015300">
    <property type="entry name" value="DNA-bd_pseudobarrel_sf"/>
</dbReference>
<dbReference type="SUPFAM" id="SSF101936">
    <property type="entry name" value="DNA-binding pseudobarrel domain"/>
    <property type="match status" value="1"/>
</dbReference>
<gene>
    <name evidence="8" type="ORF">VFH_III116560</name>
</gene>
<keyword evidence="4" id="KW-0804">Transcription</keyword>
<keyword evidence="9" id="KW-1185">Reference proteome</keyword>
<dbReference type="Gene3D" id="2.40.330.10">
    <property type="entry name" value="DNA-binding pseudobarrel domain"/>
    <property type="match status" value="1"/>
</dbReference>
<organism evidence="8 9">
    <name type="scientific">Vicia faba</name>
    <name type="common">Broad bean</name>
    <name type="synonym">Faba vulgaris</name>
    <dbReference type="NCBI Taxonomy" id="3906"/>
    <lineage>
        <taxon>Eukaryota</taxon>
        <taxon>Viridiplantae</taxon>
        <taxon>Streptophyta</taxon>
        <taxon>Embryophyta</taxon>
        <taxon>Tracheophyta</taxon>
        <taxon>Spermatophyta</taxon>
        <taxon>Magnoliopsida</taxon>
        <taxon>eudicotyledons</taxon>
        <taxon>Gunneridae</taxon>
        <taxon>Pentapetalae</taxon>
        <taxon>rosids</taxon>
        <taxon>fabids</taxon>
        <taxon>Fabales</taxon>
        <taxon>Fabaceae</taxon>
        <taxon>Papilionoideae</taxon>
        <taxon>50 kb inversion clade</taxon>
        <taxon>NPAAA clade</taxon>
        <taxon>Hologalegina</taxon>
        <taxon>IRL clade</taxon>
        <taxon>Fabeae</taxon>
        <taxon>Vicia</taxon>
    </lineage>
</organism>
<name>A0AAV1A4D5_VICFA</name>
<dbReference type="AlphaFoldDB" id="A0AAV1A4D5"/>
<keyword evidence="2" id="KW-0805">Transcription regulation</keyword>
<evidence type="ECO:0000313" key="8">
    <source>
        <dbReference type="EMBL" id="CAI8604093.1"/>
    </source>
</evidence>
<dbReference type="GO" id="GO:0003677">
    <property type="term" value="F:DNA binding"/>
    <property type="evidence" value="ECO:0007669"/>
    <property type="project" value="UniProtKB-KW"/>
</dbReference>
<evidence type="ECO:0000259" key="7">
    <source>
        <dbReference type="PROSITE" id="PS50863"/>
    </source>
</evidence>
<reference evidence="8 9" key="1">
    <citation type="submission" date="2023-01" db="EMBL/GenBank/DDBJ databases">
        <authorList>
            <person name="Kreplak J."/>
        </authorList>
    </citation>
    <scope>NUCLEOTIDE SEQUENCE [LARGE SCALE GENOMIC DNA]</scope>
</reference>
<evidence type="ECO:0000256" key="5">
    <source>
        <dbReference type="ARBA" id="ARBA00023242"/>
    </source>
</evidence>
<dbReference type="Proteomes" id="UP001157006">
    <property type="component" value="Chromosome 3"/>
</dbReference>
<evidence type="ECO:0000256" key="3">
    <source>
        <dbReference type="ARBA" id="ARBA00023125"/>
    </source>
</evidence>
<comment type="subcellular location">
    <subcellularLocation>
        <location evidence="1">Nucleus</location>
    </subcellularLocation>
</comment>
<evidence type="ECO:0000256" key="1">
    <source>
        <dbReference type="ARBA" id="ARBA00004123"/>
    </source>
</evidence>
<keyword evidence="3" id="KW-0238">DNA-binding</keyword>
<protein>
    <recommendedName>
        <fullName evidence="7">TF-B3 domain-containing protein</fullName>
    </recommendedName>
</protein>
<dbReference type="EMBL" id="OX451738">
    <property type="protein sequence ID" value="CAI8604093.1"/>
    <property type="molecule type" value="Genomic_DNA"/>
</dbReference>
<feature type="domain" description="TF-B3" evidence="7">
    <location>
        <begin position="41"/>
        <end position="139"/>
    </location>
</feature>
<dbReference type="PROSITE" id="PS50863">
    <property type="entry name" value="B3"/>
    <property type="match status" value="1"/>
</dbReference>
<accession>A0AAV1A4D5</accession>
<sequence>MGEGVNDSRSAGGNFDDSIEISSDSHRPYTSIIGPLKEEMWSKLVESLEFNTGVVHQIPARVVENCFAEQPSSILLNDEELGEEHQCFLKRRDTTNEAFLAKGWYKFAKGKKLMKGDILRFIIRYPPVEEIIVHVEQIEPLFARKHNADLESTWSIVYNEGISHRVVYNENEDHPVLLSEWKELQNHYLLPDDVMVIVGYYGKNLFEVVAFKEINRFEDLLNVHSRLTNHKGIYVFDVQLTPLNVSSIFLVECNMLFQVIWYDVRMDDNV</sequence>
<evidence type="ECO:0000313" key="9">
    <source>
        <dbReference type="Proteomes" id="UP001157006"/>
    </source>
</evidence>
<evidence type="ECO:0000256" key="2">
    <source>
        <dbReference type="ARBA" id="ARBA00023015"/>
    </source>
</evidence>
<feature type="region of interest" description="Disordered" evidence="6">
    <location>
        <begin position="1"/>
        <end position="22"/>
    </location>
</feature>
<proteinExistence type="predicted"/>
<dbReference type="CDD" id="cd10017">
    <property type="entry name" value="B3_DNA"/>
    <property type="match status" value="1"/>
</dbReference>